<evidence type="ECO:0000313" key="2">
    <source>
        <dbReference type="EMBL" id="QHJ12961.1"/>
    </source>
</evidence>
<organism evidence="2 3">
    <name type="scientific">Paraglaciecola mesophila</name>
    <dbReference type="NCBI Taxonomy" id="197222"/>
    <lineage>
        <taxon>Bacteria</taxon>
        <taxon>Pseudomonadati</taxon>
        <taxon>Pseudomonadota</taxon>
        <taxon>Gammaproteobacteria</taxon>
        <taxon>Alteromonadales</taxon>
        <taxon>Alteromonadaceae</taxon>
        <taxon>Paraglaciecola</taxon>
    </lineage>
</organism>
<dbReference type="InterPro" id="IPR001347">
    <property type="entry name" value="SIS_dom"/>
</dbReference>
<name>A0A857JPJ0_9ALTE</name>
<dbReference type="AlphaFoldDB" id="A0A857JPJ0"/>
<evidence type="ECO:0000259" key="1">
    <source>
        <dbReference type="PROSITE" id="PS51464"/>
    </source>
</evidence>
<reference evidence="2 3" key="1">
    <citation type="submission" date="2019-12" db="EMBL/GenBank/DDBJ databases">
        <title>Genome sequencing and assembly of endphytes of Porphyra tenera.</title>
        <authorList>
            <person name="Park J.M."/>
            <person name="Shin R."/>
            <person name="Jo S.H."/>
        </authorList>
    </citation>
    <scope>NUCLEOTIDE SEQUENCE [LARGE SCALE GENOMIC DNA]</scope>
    <source>
        <strain evidence="2 3">GPM4</strain>
    </source>
</reference>
<dbReference type="GO" id="GO:0097367">
    <property type="term" value="F:carbohydrate derivative binding"/>
    <property type="evidence" value="ECO:0007669"/>
    <property type="project" value="InterPro"/>
</dbReference>
<dbReference type="Proteomes" id="UP000464524">
    <property type="component" value="Chromosome"/>
</dbReference>
<dbReference type="EMBL" id="CP047656">
    <property type="protein sequence ID" value="QHJ12961.1"/>
    <property type="molecule type" value="Genomic_DNA"/>
</dbReference>
<dbReference type="CDD" id="cd05006">
    <property type="entry name" value="SIS_GmhA"/>
    <property type="match status" value="1"/>
</dbReference>
<dbReference type="InterPro" id="IPR035461">
    <property type="entry name" value="GmhA/DiaA"/>
</dbReference>
<dbReference type="InterPro" id="IPR046348">
    <property type="entry name" value="SIS_dom_sf"/>
</dbReference>
<keyword evidence="2" id="KW-0413">Isomerase</keyword>
<dbReference type="Gene3D" id="3.40.50.10490">
    <property type="entry name" value="Glucose-6-phosphate isomerase like protein, domain 1"/>
    <property type="match status" value="1"/>
</dbReference>
<dbReference type="GO" id="GO:0016853">
    <property type="term" value="F:isomerase activity"/>
    <property type="evidence" value="ECO:0007669"/>
    <property type="project" value="UniProtKB-KW"/>
</dbReference>
<accession>A0A857JPJ0</accession>
<dbReference type="PANTHER" id="PTHR30390">
    <property type="entry name" value="SEDOHEPTULOSE 7-PHOSPHATE ISOMERASE / DNAA INITIATOR-ASSOCIATING FACTOR FOR REPLICATION INITIATION"/>
    <property type="match status" value="1"/>
</dbReference>
<dbReference type="OrthoDB" id="9810929at2"/>
<gene>
    <name evidence="2" type="ORF">FX988_03219</name>
</gene>
<dbReference type="KEGG" id="pmes:FX988_03219"/>
<dbReference type="RefSeq" id="WP_160181103.1">
    <property type="nucleotide sequence ID" value="NZ_CP047656.1"/>
</dbReference>
<dbReference type="GO" id="GO:1901135">
    <property type="term" value="P:carbohydrate derivative metabolic process"/>
    <property type="evidence" value="ECO:0007669"/>
    <property type="project" value="InterPro"/>
</dbReference>
<dbReference type="PANTHER" id="PTHR30390:SF6">
    <property type="entry name" value="DNAA INITIATOR-ASSOCIATING PROTEIN DIAA"/>
    <property type="match status" value="1"/>
</dbReference>
<keyword evidence="3" id="KW-1185">Reference proteome</keyword>
<feature type="domain" description="SIS" evidence="1">
    <location>
        <begin position="34"/>
        <end position="192"/>
    </location>
</feature>
<dbReference type="EC" id="5.3.1.28" evidence="2"/>
<dbReference type="SUPFAM" id="SSF53697">
    <property type="entry name" value="SIS domain"/>
    <property type="match status" value="1"/>
</dbReference>
<dbReference type="Pfam" id="PF13580">
    <property type="entry name" value="SIS_2"/>
    <property type="match status" value="1"/>
</dbReference>
<dbReference type="NCBIfam" id="NF010546">
    <property type="entry name" value="PRK13936.1"/>
    <property type="match status" value="1"/>
</dbReference>
<dbReference type="InterPro" id="IPR050099">
    <property type="entry name" value="SIS_GmhA/DiaA_subfam"/>
</dbReference>
<protein>
    <submittedName>
        <fullName evidence="2">Phosphoheptose isomerase</fullName>
        <ecNumber evidence="2">5.3.1.28</ecNumber>
    </submittedName>
</protein>
<evidence type="ECO:0000313" key="3">
    <source>
        <dbReference type="Proteomes" id="UP000464524"/>
    </source>
</evidence>
<proteinExistence type="predicted"/>
<sequence length="197" mass="20973">MLESVKANFTESIQTMIASLEELPEPIALATQMMVNALINGNKILSCGNGGSGAHAQSFSSQMLNRYERERPSLPAIALSTDTSTITSIANDDSYDEVFSKQVRALGQAGDILLAISPTGASRNVVSAMEAALSRDMTIVALTGQDGGEMAGLLGPNDVEIRVPSSRAVRIHEVHLLVIHNLCEGIDDCLFPETSQE</sequence>
<dbReference type="PROSITE" id="PS51464">
    <property type="entry name" value="SIS"/>
    <property type="match status" value="1"/>
</dbReference>